<dbReference type="Proteomes" id="UP000278627">
    <property type="component" value="Unassembled WGS sequence"/>
</dbReference>
<proteinExistence type="predicted"/>
<evidence type="ECO:0000256" key="1">
    <source>
        <dbReference type="SAM" id="MobiDB-lite"/>
    </source>
</evidence>
<evidence type="ECO:0000313" key="4">
    <source>
        <dbReference type="WBParaSite" id="BPAG_0000300001-mRNA-1"/>
    </source>
</evidence>
<dbReference type="STRING" id="6280.A0A0N4T470"/>
<protein>
    <submittedName>
        <fullName evidence="4">SEA domain-containing protein</fullName>
    </submittedName>
</protein>
<gene>
    <name evidence="2" type="ORF">BPAG_LOCUS2970</name>
</gene>
<reference evidence="2 3" key="2">
    <citation type="submission" date="2018-11" db="EMBL/GenBank/DDBJ databases">
        <authorList>
            <consortium name="Pathogen Informatics"/>
        </authorList>
    </citation>
    <scope>NUCLEOTIDE SEQUENCE [LARGE SCALE GENOMIC DNA]</scope>
</reference>
<dbReference type="WBParaSite" id="BPAG_0000300001-mRNA-1">
    <property type="protein sequence ID" value="BPAG_0000300001-mRNA-1"/>
    <property type="gene ID" value="BPAG_0000300001"/>
</dbReference>
<dbReference type="EMBL" id="UZAD01000629">
    <property type="protein sequence ID" value="VDN84156.1"/>
    <property type="molecule type" value="Genomic_DNA"/>
</dbReference>
<evidence type="ECO:0000313" key="2">
    <source>
        <dbReference type="EMBL" id="VDN84156.1"/>
    </source>
</evidence>
<evidence type="ECO:0000313" key="3">
    <source>
        <dbReference type="Proteomes" id="UP000278627"/>
    </source>
</evidence>
<sequence length="601" mass="66461">MRHEILIHLLVCLFSGNLFFQPNLQFLNIKNSTVAFNLLHFFLLRYCSNAILVLLAEIFEPKTNFFHIAATTLNAELENSTVEEELLSSTLLSLRPIQLKFKSELETTLLPLEPSFFIQNLAETIAPRERGFLFPEIKRARELGASKTAIYEQEPSSSPSPFISEINLVATIEAQSDHINYENATQEEKKNNYEAKETSLLGFTEISEVSLSVINETAVITEMPGYIKKEEDTLPPEVRAADPFATASTGESAISVPSTSQLNIRHMIQNNSSSKINMQAGPTFLSNSGDISSEAVEMKQTSVLDKIVDINAVMRTFSAPSSSLKPEQGMVATKTTDETTMESETKINIPEEDNKSSASYTMATFGTLILETASDILHTTTAILTPVEQSAVLHSIATNTFSAGTNEQSTTIRQIMADENTFVNMLRESEKHLTSPVTESPSITVSEVFTHSSLFQPSADAFLTESVATPSVGIKQQSEIRKELPPTTTNKFNTASIREEQGDEHEHGHDDESLFVGDKTLFSQDGVMKSNFSDKYSTPEENFGVPGFSRVEGLGPEATEEIHEAVTLHPSTVQSPNIESKVCIFHHFFLLVIGRKSDFYV</sequence>
<organism evidence="4">
    <name type="scientific">Brugia pahangi</name>
    <name type="common">Filarial nematode worm</name>
    <dbReference type="NCBI Taxonomy" id="6280"/>
    <lineage>
        <taxon>Eukaryota</taxon>
        <taxon>Metazoa</taxon>
        <taxon>Ecdysozoa</taxon>
        <taxon>Nematoda</taxon>
        <taxon>Chromadorea</taxon>
        <taxon>Rhabditida</taxon>
        <taxon>Spirurina</taxon>
        <taxon>Spiruromorpha</taxon>
        <taxon>Filarioidea</taxon>
        <taxon>Onchocercidae</taxon>
        <taxon>Brugia</taxon>
    </lineage>
</organism>
<name>A0A0N4T470_BRUPA</name>
<dbReference type="AlphaFoldDB" id="A0A0N4T470"/>
<accession>A0A0N4T470</accession>
<keyword evidence="3" id="KW-1185">Reference proteome</keyword>
<reference evidence="4" key="1">
    <citation type="submission" date="2017-02" db="UniProtKB">
        <authorList>
            <consortium name="WormBaseParasite"/>
        </authorList>
    </citation>
    <scope>IDENTIFICATION</scope>
</reference>
<feature type="region of interest" description="Disordered" evidence="1">
    <location>
        <begin position="321"/>
        <end position="345"/>
    </location>
</feature>